<gene>
    <name evidence="17" type="primary">murB</name>
    <name evidence="19" type="ORF">GCM10023226_21170</name>
</gene>
<accession>A0ABP8WAB4</accession>
<feature type="active site" evidence="17">
    <location>
        <position position="333"/>
    </location>
</feature>
<dbReference type="RefSeq" id="WP_345265532.1">
    <property type="nucleotide sequence ID" value="NZ_BAABIM010000002.1"/>
</dbReference>
<dbReference type="InterPro" id="IPR016166">
    <property type="entry name" value="FAD-bd_PCMH"/>
</dbReference>
<dbReference type="Pfam" id="PF02873">
    <property type="entry name" value="MurB_C"/>
    <property type="match status" value="1"/>
</dbReference>
<name>A0ABP8WAB4_9ACTN</name>
<comment type="subcellular location">
    <subcellularLocation>
        <location evidence="3 17">Cytoplasm</location>
    </subcellularLocation>
</comment>
<evidence type="ECO:0000256" key="8">
    <source>
        <dbReference type="ARBA" id="ARBA00022630"/>
    </source>
</evidence>
<organism evidence="19 20">
    <name type="scientific">Nocardioides nanhaiensis</name>
    <dbReference type="NCBI Taxonomy" id="1476871"/>
    <lineage>
        <taxon>Bacteria</taxon>
        <taxon>Bacillati</taxon>
        <taxon>Actinomycetota</taxon>
        <taxon>Actinomycetes</taxon>
        <taxon>Propionibacteriales</taxon>
        <taxon>Nocardioidaceae</taxon>
        <taxon>Nocardioides</taxon>
    </lineage>
</organism>
<dbReference type="InterPro" id="IPR011601">
    <property type="entry name" value="MurB_C"/>
</dbReference>
<evidence type="ECO:0000256" key="9">
    <source>
        <dbReference type="ARBA" id="ARBA00022827"/>
    </source>
</evidence>
<dbReference type="InterPro" id="IPR006094">
    <property type="entry name" value="Oxid_FAD_bind_N"/>
</dbReference>
<evidence type="ECO:0000313" key="19">
    <source>
        <dbReference type="EMBL" id="GAA4683734.1"/>
    </source>
</evidence>
<keyword evidence="9 17" id="KW-0274">FAD</keyword>
<dbReference type="EC" id="1.3.1.98" evidence="17"/>
<dbReference type="Gene3D" id="3.30.465.10">
    <property type="match status" value="1"/>
</dbReference>
<dbReference type="Proteomes" id="UP001500621">
    <property type="component" value="Unassembled WGS sequence"/>
</dbReference>
<comment type="function">
    <text evidence="2 17">Cell wall formation.</text>
</comment>
<feature type="domain" description="FAD-binding PCMH-type" evidence="18">
    <location>
        <begin position="13"/>
        <end position="187"/>
    </location>
</feature>
<comment type="pathway">
    <text evidence="4 17">Cell wall biogenesis; peptidoglycan biosynthesis.</text>
</comment>
<protein>
    <recommendedName>
        <fullName evidence="17">UDP-N-acetylenolpyruvoylglucosamine reductase</fullName>
        <ecNumber evidence="17">1.3.1.98</ecNumber>
    </recommendedName>
    <alternativeName>
        <fullName evidence="17">UDP-N-acetylmuramate dehydrogenase</fullName>
    </alternativeName>
</protein>
<dbReference type="HAMAP" id="MF_00037">
    <property type="entry name" value="MurB"/>
    <property type="match status" value="1"/>
</dbReference>
<dbReference type="PROSITE" id="PS51387">
    <property type="entry name" value="FAD_PCMH"/>
    <property type="match status" value="1"/>
</dbReference>
<reference evidence="20" key="1">
    <citation type="journal article" date="2019" name="Int. J. Syst. Evol. Microbiol.">
        <title>The Global Catalogue of Microorganisms (GCM) 10K type strain sequencing project: providing services to taxonomists for standard genome sequencing and annotation.</title>
        <authorList>
            <consortium name="The Broad Institute Genomics Platform"/>
            <consortium name="The Broad Institute Genome Sequencing Center for Infectious Disease"/>
            <person name="Wu L."/>
            <person name="Ma J."/>
        </authorList>
    </citation>
    <scope>NUCLEOTIDE SEQUENCE [LARGE SCALE GENOMIC DNA]</scope>
    <source>
        <strain evidence="20">JCM 18127</strain>
    </source>
</reference>
<dbReference type="InterPro" id="IPR016167">
    <property type="entry name" value="FAD-bd_PCMH_sub1"/>
</dbReference>
<dbReference type="PANTHER" id="PTHR21071:SF4">
    <property type="entry name" value="UDP-N-ACETYLENOLPYRUVOYLGLUCOSAMINE REDUCTASE"/>
    <property type="match status" value="1"/>
</dbReference>
<keyword evidence="8 17" id="KW-0285">Flavoprotein</keyword>
<keyword evidence="10 17" id="KW-0521">NADP</keyword>
<dbReference type="Pfam" id="PF01565">
    <property type="entry name" value="FAD_binding_4"/>
    <property type="match status" value="1"/>
</dbReference>
<dbReference type="NCBIfam" id="NF010478">
    <property type="entry name" value="PRK13903.1"/>
    <property type="match status" value="1"/>
</dbReference>
<proteinExistence type="inferred from homology"/>
<keyword evidence="15 17" id="KW-0961">Cell wall biogenesis/degradation</keyword>
<dbReference type="SUPFAM" id="SSF56194">
    <property type="entry name" value="Uridine diphospho-N-Acetylenolpyruvylglucosamine reductase, MurB, C-terminal domain"/>
    <property type="match status" value="1"/>
</dbReference>
<evidence type="ECO:0000256" key="17">
    <source>
        <dbReference type="HAMAP-Rule" id="MF_00037"/>
    </source>
</evidence>
<comment type="caution">
    <text evidence="19">The sequence shown here is derived from an EMBL/GenBank/DDBJ whole genome shotgun (WGS) entry which is preliminary data.</text>
</comment>
<comment type="catalytic activity">
    <reaction evidence="16 17">
        <text>UDP-N-acetyl-alpha-D-muramate + NADP(+) = UDP-N-acetyl-3-O-(1-carboxyvinyl)-alpha-D-glucosamine + NADPH + H(+)</text>
        <dbReference type="Rhea" id="RHEA:12248"/>
        <dbReference type="ChEBI" id="CHEBI:15378"/>
        <dbReference type="ChEBI" id="CHEBI:57783"/>
        <dbReference type="ChEBI" id="CHEBI:58349"/>
        <dbReference type="ChEBI" id="CHEBI:68483"/>
        <dbReference type="ChEBI" id="CHEBI:70757"/>
        <dbReference type="EC" id="1.3.1.98"/>
    </reaction>
</comment>
<sequence length="341" mass="35645">MPELLAGHTTLRLGGPAQEWVTAGTEAELVAAVRDAPGEVLVLGGGSNLVVADDGVPGRVVQVATRGVTTDAQDDAGDPSCGGVLVRVAAGEPWDDLVALAVERGWVGIEALAGIPGLVGATPIQNVGAYGQEVAQTIAAVRTWDRHEDRQRTFAAADCGFAYRHSRFKAEPGRFVVLEVTFQLRQGTLGAPVTYAELARTLGVEVGERAPLAHVRAAVLGLRRAKGMVLDATDHDTWSAGSFFTNPVVPHEQVPDGAPAWPAGEGLAKTSAAWLIEHAGFGKGYGDAAVSLSTKHTLALTHRGGASTEQLLALAREVRDGVEARFGIRLVNEPVLVGCRL</sequence>
<comment type="cofactor">
    <cofactor evidence="1 17">
        <name>FAD</name>
        <dbReference type="ChEBI" id="CHEBI:57692"/>
    </cofactor>
</comment>
<evidence type="ECO:0000256" key="1">
    <source>
        <dbReference type="ARBA" id="ARBA00001974"/>
    </source>
</evidence>
<keyword evidence="12 17" id="KW-0573">Peptidoglycan synthesis</keyword>
<evidence type="ECO:0000256" key="2">
    <source>
        <dbReference type="ARBA" id="ARBA00003921"/>
    </source>
</evidence>
<dbReference type="Gene3D" id="3.90.78.10">
    <property type="entry name" value="UDP-N-acetylenolpyruvoylglucosamine reductase, C-terminal domain"/>
    <property type="match status" value="1"/>
</dbReference>
<dbReference type="InterPro" id="IPR016169">
    <property type="entry name" value="FAD-bd_PCMH_sub2"/>
</dbReference>
<evidence type="ECO:0000256" key="11">
    <source>
        <dbReference type="ARBA" id="ARBA00022960"/>
    </source>
</evidence>
<evidence type="ECO:0000256" key="10">
    <source>
        <dbReference type="ARBA" id="ARBA00022857"/>
    </source>
</evidence>
<evidence type="ECO:0000256" key="14">
    <source>
        <dbReference type="ARBA" id="ARBA00023306"/>
    </source>
</evidence>
<keyword evidence="11 17" id="KW-0133">Cell shape</keyword>
<dbReference type="PANTHER" id="PTHR21071">
    <property type="entry name" value="UDP-N-ACETYLENOLPYRUVOYLGLUCOSAMINE REDUCTASE"/>
    <property type="match status" value="1"/>
</dbReference>
<dbReference type="InterPro" id="IPR036318">
    <property type="entry name" value="FAD-bd_PCMH-like_sf"/>
</dbReference>
<evidence type="ECO:0000256" key="3">
    <source>
        <dbReference type="ARBA" id="ARBA00004496"/>
    </source>
</evidence>
<dbReference type="SUPFAM" id="SSF56176">
    <property type="entry name" value="FAD-binding/transporter-associated domain-like"/>
    <property type="match status" value="1"/>
</dbReference>
<evidence type="ECO:0000259" key="18">
    <source>
        <dbReference type="PROSITE" id="PS51387"/>
    </source>
</evidence>
<keyword evidence="14 17" id="KW-0131">Cell cycle</keyword>
<evidence type="ECO:0000256" key="12">
    <source>
        <dbReference type="ARBA" id="ARBA00022984"/>
    </source>
</evidence>
<evidence type="ECO:0000256" key="13">
    <source>
        <dbReference type="ARBA" id="ARBA00023002"/>
    </source>
</evidence>
<evidence type="ECO:0000256" key="6">
    <source>
        <dbReference type="ARBA" id="ARBA00022490"/>
    </source>
</evidence>
<feature type="active site" evidence="17">
    <location>
        <position position="164"/>
    </location>
</feature>
<keyword evidence="6 17" id="KW-0963">Cytoplasm</keyword>
<feature type="active site" description="Proton donor" evidence="17">
    <location>
        <position position="242"/>
    </location>
</feature>
<evidence type="ECO:0000256" key="5">
    <source>
        <dbReference type="ARBA" id="ARBA00010485"/>
    </source>
</evidence>
<keyword evidence="7 17" id="KW-0132">Cell division</keyword>
<evidence type="ECO:0000256" key="7">
    <source>
        <dbReference type="ARBA" id="ARBA00022618"/>
    </source>
</evidence>
<evidence type="ECO:0000256" key="15">
    <source>
        <dbReference type="ARBA" id="ARBA00023316"/>
    </source>
</evidence>
<evidence type="ECO:0000313" key="20">
    <source>
        <dbReference type="Proteomes" id="UP001500621"/>
    </source>
</evidence>
<keyword evidence="13 17" id="KW-0560">Oxidoreductase</keyword>
<evidence type="ECO:0000256" key="16">
    <source>
        <dbReference type="ARBA" id="ARBA00048914"/>
    </source>
</evidence>
<evidence type="ECO:0000256" key="4">
    <source>
        <dbReference type="ARBA" id="ARBA00004752"/>
    </source>
</evidence>
<dbReference type="EMBL" id="BAABIM010000002">
    <property type="protein sequence ID" value="GAA4683734.1"/>
    <property type="molecule type" value="Genomic_DNA"/>
</dbReference>
<dbReference type="InterPro" id="IPR003170">
    <property type="entry name" value="MurB"/>
</dbReference>
<dbReference type="Gene3D" id="3.30.43.10">
    <property type="entry name" value="Uridine Diphospho-n-acetylenolpyruvylglucosamine Reductase, domain 2"/>
    <property type="match status" value="1"/>
</dbReference>
<dbReference type="InterPro" id="IPR036635">
    <property type="entry name" value="MurB_C_sf"/>
</dbReference>
<comment type="similarity">
    <text evidence="5 17">Belongs to the MurB family.</text>
</comment>
<keyword evidence="20" id="KW-1185">Reference proteome</keyword>